<dbReference type="EC" id="2.4.-.-" evidence="4"/>
<dbReference type="SUPFAM" id="SSF53756">
    <property type="entry name" value="UDP-Glycosyltransferase/glycogen phosphorylase"/>
    <property type="match status" value="1"/>
</dbReference>
<evidence type="ECO:0000259" key="3">
    <source>
        <dbReference type="Pfam" id="PF13439"/>
    </source>
</evidence>
<dbReference type="Proteomes" id="UP000010119">
    <property type="component" value="Unassembled WGS sequence"/>
</dbReference>
<dbReference type="Pfam" id="PF13439">
    <property type="entry name" value="Glyco_transf_4"/>
    <property type="match status" value="1"/>
</dbReference>
<name>D7UYF1_LISGR</name>
<dbReference type="eggNOG" id="COG0707">
    <property type="taxonomic scope" value="Bacteria"/>
</dbReference>
<dbReference type="STRING" id="525367.HMPREF0556_12053"/>
<accession>D7UYF1</accession>
<comment type="caution">
    <text evidence="4">The sequence shown here is derived from an EMBL/GenBank/DDBJ whole genome shotgun (WGS) entry which is preliminary data.</text>
</comment>
<feature type="domain" description="Glycosyl transferase family 1" evidence="2">
    <location>
        <begin position="192"/>
        <end position="360"/>
    </location>
</feature>
<feature type="domain" description="Glycosyltransferase subfamily 4-like N-terminal" evidence="3">
    <location>
        <begin position="75"/>
        <end position="183"/>
    </location>
</feature>
<evidence type="ECO:0000313" key="4">
    <source>
        <dbReference type="EMBL" id="EFI83368.1"/>
    </source>
</evidence>
<keyword evidence="5" id="KW-1185">Reference proteome</keyword>
<keyword evidence="4" id="KW-0328">Glycosyltransferase</keyword>
<evidence type="ECO:0000313" key="5">
    <source>
        <dbReference type="Proteomes" id="UP000010119"/>
    </source>
</evidence>
<dbReference type="PANTHER" id="PTHR46401:SF2">
    <property type="entry name" value="GLYCOSYLTRANSFERASE WBBK-RELATED"/>
    <property type="match status" value="1"/>
</dbReference>
<organism evidence="4 5">
    <name type="scientific">Listeria grayi DSM 20601</name>
    <dbReference type="NCBI Taxonomy" id="525367"/>
    <lineage>
        <taxon>Bacteria</taxon>
        <taxon>Bacillati</taxon>
        <taxon>Bacillota</taxon>
        <taxon>Bacilli</taxon>
        <taxon>Bacillales</taxon>
        <taxon>Listeriaceae</taxon>
        <taxon>Listeria</taxon>
    </lineage>
</organism>
<dbReference type="InterPro" id="IPR028098">
    <property type="entry name" value="Glyco_trans_4-like_N"/>
</dbReference>
<dbReference type="GO" id="GO:0016757">
    <property type="term" value="F:glycosyltransferase activity"/>
    <property type="evidence" value="ECO:0007669"/>
    <property type="project" value="UniProtKB-KW"/>
</dbReference>
<dbReference type="HOGENOM" id="CLU_749872_0_0_9"/>
<evidence type="ECO:0000259" key="2">
    <source>
        <dbReference type="Pfam" id="PF00534"/>
    </source>
</evidence>
<keyword evidence="1 4" id="KW-0808">Transferase</keyword>
<dbReference type="InterPro" id="IPR001296">
    <property type="entry name" value="Glyco_trans_1"/>
</dbReference>
<dbReference type="Pfam" id="PF00534">
    <property type="entry name" value="Glycos_transf_1"/>
    <property type="match status" value="1"/>
</dbReference>
<dbReference type="AlphaFoldDB" id="D7UYF1"/>
<reference evidence="4" key="1">
    <citation type="submission" date="2010-06" db="EMBL/GenBank/DDBJ databases">
        <authorList>
            <person name="Muzny D."/>
            <person name="Qin X."/>
            <person name="Buhay C."/>
            <person name="Dugan-Rocha S."/>
            <person name="Ding Y."/>
            <person name="Chen G."/>
            <person name="Hawes A."/>
            <person name="Holder M."/>
            <person name="Jhangiani S."/>
            <person name="Johnson A."/>
            <person name="Khan Z."/>
            <person name="Li Z."/>
            <person name="Liu W."/>
            <person name="Liu X."/>
            <person name="Perez L."/>
            <person name="Shen H."/>
            <person name="Wang Q."/>
            <person name="Watt J."/>
            <person name="Xi L."/>
            <person name="Xin Y."/>
            <person name="Zhou J."/>
            <person name="Deng J."/>
            <person name="Jiang H."/>
            <person name="Liu Y."/>
            <person name="Qu J."/>
            <person name="Song X.-Z."/>
            <person name="Zhang L."/>
            <person name="Villasana D."/>
            <person name="Johnson A."/>
            <person name="Liu J."/>
            <person name="Liyanage D."/>
            <person name="Lorensuhewa L."/>
            <person name="Robinson T."/>
            <person name="Song A."/>
            <person name="Song B.-B."/>
            <person name="Dinh H."/>
            <person name="Thornton R."/>
            <person name="Coyle M."/>
            <person name="Francisco L."/>
            <person name="Jackson L."/>
            <person name="Javaid M."/>
            <person name="Korchina V."/>
            <person name="Kovar C."/>
            <person name="Mata R."/>
            <person name="Mathew T."/>
            <person name="Ngo R."/>
            <person name="Nguyen L."/>
            <person name="Nguyen N."/>
            <person name="Okwuonu G."/>
            <person name="Ongeri F."/>
            <person name="Pham C."/>
            <person name="Simmons D."/>
            <person name="Wilczek-Boney K."/>
            <person name="Hale W."/>
            <person name="Jakkamsetti A."/>
            <person name="Pham P."/>
            <person name="Ruth R."/>
            <person name="San Lucas F."/>
            <person name="Warren J."/>
            <person name="Zhang J."/>
            <person name="Zhao Z."/>
            <person name="Zhou C."/>
            <person name="Zhu D."/>
            <person name="Lee S."/>
            <person name="Bess C."/>
            <person name="Blankenburg K."/>
            <person name="Forbes L."/>
            <person name="Fu Q."/>
            <person name="Gubbala S."/>
            <person name="Hirani K."/>
            <person name="Jayaseelan J.C."/>
            <person name="Lara F."/>
            <person name="Munidasa M."/>
            <person name="Palculict T."/>
            <person name="Patil S."/>
            <person name="Pu L.-L."/>
            <person name="Saada N."/>
            <person name="Tang L."/>
            <person name="Weissenberger G."/>
            <person name="Zhu Y."/>
            <person name="Hemphill L."/>
            <person name="Shang Y."/>
            <person name="Youmans B."/>
            <person name="Ayvaz T."/>
            <person name="Ross M."/>
            <person name="Santibanez J."/>
            <person name="Aqrawi P."/>
            <person name="Gross S."/>
            <person name="Joshi V."/>
            <person name="Fowler G."/>
            <person name="Nazareth L."/>
            <person name="Reid J."/>
            <person name="Worley K."/>
            <person name="Petrosino J."/>
            <person name="Highlander S."/>
            <person name="Gibbs R."/>
        </authorList>
    </citation>
    <scope>NUCLEOTIDE SEQUENCE [LARGE SCALE GENOMIC DNA]</scope>
    <source>
        <strain evidence="4">DSM 20601</strain>
    </source>
</reference>
<dbReference type="GO" id="GO:0009103">
    <property type="term" value="P:lipopolysaccharide biosynthetic process"/>
    <property type="evidence" value="ECO:0007669"/>
    <property type="project" value="TreeGrafter"/>
</dbReference>
<evidence type="ECO:0000256" key="1">
    <source>
        <dbReference type="ARBA" id="ARBA00022679"/>
    </source>
</evidence>
<protein>
    <submittedName>
        <fullName evidence="4">Glycosyltransferase, group 1 family protein</fullName>
        <ecNumber evidence="4">2.4.-.-</ecNumber>
    </submittedName>
</protein>
<gene>
    <name evidence="4" type="primary">cap5I</name>
    <name evidence="4" type="ORF">HMPREF0556_12053</name>
</gene>
<dbReference type="EMBL" id="ACCR02000005">
    <property type="protein sequence ID" value="EFI83368.1"/>
    <property type="molecule type" value="Genomic_DNA"/>
</dbReference>
<sequence length="382" mass="44217">MIRKTFQRDDCQMRILNIVSSNIVQDPRILKQMETIKQVTDDYIVLGKMNAEVTDERLAKLDFHYKLIGSKVNDTTLLKKIVHRIQFGRQVIRYIRNYRPAVIHANDFDVLLITYLSRYKGARIIYDAHEIYSKNAFINKIKILSHFVQRLEKHIIKHIDHFITVSHAAKGYYQAEHYPKIPVVITNAPIKQLNEKQTWKKDTFEVVYQGQIVSDRGYEEFMEAGTMLADEEIELVIRGFGPLKQKLQDKQSEMGIRNVRFAPPVEMDELVSKLRESSVGVILTKGISINFEYTVSNKIFECIHAGLPVILSPVKEHIYLNDTYQFGIVLEEVTPQKIATAITTLKNDTRLYAELEKNATAAAQQLTWQVEEQKLIALYTKS</sequence>
<dbReference type="Gene3D" id="3.40.50.2000">
    <property type="entry name" value="Glycogen Phosphorylase B"/>
    <property type="match status" value="2"/>
</dbReference>
<proteinExistence type="predicted"/>
<dbReference type="PANTHER" id="PTHR46401">
    <property type="entry name" value="GLYCOSYLTRANSFERASE WBBK-RELATED"/>
    <property type="match status" value="1"/>
</dbReference>